<comment type="cofactor">
    <cofactor evidence="2 8">
        <name>NAD(+)</name>
        <dbReference type="ChEBI" id="CHEBI:57540"/>
    </cofactor>
</comment>
<proteinExistence type="inferred from homology"/>
<evidence type="ECO:0000256" key="5">
    <source>
        <dbReference type="ARBA" id="ARBA00016977"/>
    </source>
</evidence>
<dbReference type="KEGG" id="satk:SA2016_2605"/>
<evidence type="ECO:0000256" key="7">
    <source>
        <dbReference type="ARBA" id="ARBA00023239"/>
    </source>
</evidence>
<dbReference type="InterPro" id="IPR036291">
    <property type="entry name" value="NAD(P)-bd_dom_sf"/>
</dbReference>
<name>A0A127A6J6_9MICC</name>
<accession>A0A127A6J6</accession>
<evidence type="ECO:0000256" key="8">
    <source>
        <dbReference type="RuleBase" id="RU004473"/>
    </source>
</evidence>
<protein>
    <recommendedName>
        <fullName evidence="5 8">dTDP-glucose 4,6-dehydratase</fullName>
        <ecNumber evidence="4 8">4.2.1.46</ecNumber>
    </recommendedName>
</protein>
<dbReference type="SUPFAM" id="SSF51735">
    <property type="entry name" value="NAD(P)-binding Rossmann-fold domains"/>
    <property type="match status" value="1"/>
</dbReference>
<dbReference type="AlphaFoldDB" id="A0A127A6J6"/>
<keyword evidence="7 8" id="KW-0456">Lyase</keyword>
<dbReference type="GO" id="GO:0008460">
    <property type="term" value="F:dTDP-glucose 4,6-dehydratase activity"/>
    <property type="evidence" value="ECO:0007669"/>
    <property type="project" value="UniProtKB-EC"/>
</dbReference>
<keyword evidence="11" id="KW-1185">Reference proteome</keyword>
<keyword evidence="6" id="KW-0520">NAD</keyword>
<dbReference type="Pfam" id="PF16363">
    <property type="entry name" value="GDP_Man_Dehyd"/>
    <property type="match status" value="1"/>
</dbReference>
<evidence type="ECO:0000313" key="10">
    <source>
        <dbReference type="EMBL" id="AMM33272.1"/>
    </source>
</evidence>
<dbReference type="Gene3D" id="3.90.25.10">
    <property type="entry name" value="UDP-galactose 4-epimerase, domain 1"/>
    <property type="match status" value="1"/>
</dbReference>
<evidence type="ECO:0000256" key="3">
    <source>
        <dbReference type="ARBA" id="ARBA00008178"/>
    </source>
</evidence>
<dbReference type="NCBIfam" id="TIGR01181">
    <property type="entry name" value="dTDP_gluc_dehyt"/>
    <property type="match status" value="1"/>
</dbReference>
<reference evidence="10 11" key="1">
    <citation type="submission" date="2016-02" db="EMBL/GenBank/DDBJ databases">
        <title>Complete genome of Sinomonas atrocyanea KCTC 3377.</title>
        <authorList>
            <person name="Kim K.M."/>
        </authorList>
    </citation>
    <scope>NUCLEOTIDE SEQUENCE [LARGE SCALE GENOMIC DNA]</scope>
    <source>
        <strain evidence="10 11">KCTC 3377</strain>
    </source>
</reference>
<comment type="similarity">
    <text evidence="3 8">Belongs to the NAD(P)-dependent epimerase/dehydratase family. dTDP-glucose dehydratase subfamily.</text>
</comment>
<evidence type="ECO:0000313" key="11">
    <source>
        <dbReference type="Proteomes" id="UP000070134"/>
    </source>
</evidence>
<evidence type="ECO:0000259" key="9">
    <source>
        <dbReference type="Pfam" id="PF16363"/>
    </source>
</evidence>
<dbReference type="EMBL" id="CP014518">
    <property type="protein sequence ID" value="AMM33272.1"/>
    <property type="molecule type" value="Genomic_DNA"/>
</dbReference>
<organism evidence="10 11">
    <name type="scientific">Sinomonas atrocyanea</name>
    <dbReference type="NCBI Taxonomy" id="37927"/>
    <lineage>
        <taxon>Bacteria</taxon>
        <taxon>Bacillati</taxon>
        <taxon>Actinomycetota</taxon>
        <taxon>Actinomycetes</taxon>
        <taxon>Micrococcales</taxon>
        <taxon>Micrococcaceae</taxon>
        <taxon>Sinomonas</taxon>
    </lineage>
</organism>
<sequence length="331" mass="37262">MRLLVTGGAGFIGSNFVHFVLRHTDYDVTVLDKLTYAGNLDSLRGLPGARFRFVRGDIADAALVEELVGSVDAVVHYAAESHNDNSLHDPRPFLETNIIGTYTLIEAARRHGTRFHHISTDEVYGDLALEDAERFTEQTPYNPSSPYSSTKAGSDLLVRAWVRSFGLQATISNCSNNYGPYQHVEKFIPRQITNVIDGVRPKLYGEGRNVRDWIHADDHSSAVLAILERGRIGQTYLIGADGEKDNRSVVELILKEMGQAPDAYEKVVDRPGHDLRYAIDSTKLRTELGWRPRYGDFEAGLAATVQWYRDHEAWWRPQKSATEARYQEQGQ</sequence>
<gene>
    <name evidence="10" type="ORF">SA2016_2605</name>
</gene>
<evidence type="ECO:0000256" key="6">
    <source>
        <dbReference type="ARBA" id="ARBA00023027"/>
    </source>
</evidence>
<dbReference type="InterPro" id="IPR005888">
    <property type="entry name" value="dTDP_Gluc_deHydtase"/>
</dbReference>
<dbReference type="STRING" id="37927.SA2016_2605"/>
<evidence type="ECO:0000256" key="4">
    <source>
        <dbReference type="ARBA" id="ARBA00011990"/>
    </source>
</evidence>
<feature type="domain" description="NAD(P)-binding" evidence="9">
    <location>
        <begin position="4"/>
        <end position="299"/>
    </location>
</feature>
<dbReference type="Proteomes" id="UP000070134">
    <property type="component" value="Chromosome"/>
</dbReference>
<evidence type="ECO:0000256" key="1">
    <source>
        <dbReference type="ARBA" id="ARBA00001539"/>
    </source>
</evidence>
<dbReference type="RefSeq" id="WP_066498710.1">
    <property type="nucleotide sequence ID" value="NZ_BJMO01000011.1"/>
</dbReference>
<dbReference type="PANTHER" id="PTHR43000">
    <property type="entry name" value="DTDP-D-GLUCOSE 4,6-DEHYDRATASE-RELATED"/>
    <property type="match status" value="1"/>
</dbReference>
<comment type="catalytic activity">
    <reaction evidence="1 8">
        <text>dTDP-alpha-D-glucose = dTDP-4-dehydro-6-deoxy-alpha-D-glucose + H2O</text>
        <dbReference type="Rhea" id="RHEA:17221"/>
        <dbReference type="ChEBI" id="CHEBI:15377"/>
        <dbReference type="ChEBI" id="CHEBI:57477"/>
        <dbReference type="ChEBI" id="CHEBI:57649"/>
        <dbReference type="EC" id="4.2.1.46"/>
    </reaction>
</comment>
<evidence type="ECO:0000256" key="2">
    <source>
        <dbReference type="ARBA" id="ARBA00001911"/>
    </source>
</evidence>
<dbReference type="CDD" id="cd05246">
    <property type="entry name" value="dTDP_GD_SDR_e"/>
    <property type="match status" value="1"/>
</dbReference>
<dbReference type="OrthoDB" id="9801785at2"/>
<dbReference type="GO" id="GO:0009225">
    <property type="term" value="P:nucleotide-sugar metabolic process"/>
    <property type="evidence" value="ECO:0007669"/>
    <property type="project" value="InterPro"/>
</dbReference>
<dbReference type="PATRIC" id="fig|37927.3.peg.2680"/>
<dbReference type="Gene3D" id="3.40.50.720">
    <property type="entry name" value="NAD(P)-binding Rossmann-like Domain"/>
    <property type="match status" value="1"/>
</dbReference>
<dbReference type="EC" id="4.2.1.46" evidence="4 8"/>
<dbReference type="InterPro" id="IPR016040">
    <property type="entry name" value="NAD(P)-bd_dom"/>
</dbReference>